<sequence length="250" mass="27351">MSSSNNDWREGDIAFLMPSAEFSSADYDALIRPSPGAQYGYVPPKATGHPVISVRRLSERSTHVLITPVSAYSSGPANDYLAPWKQVYHSRKNPRDFRAFHGSERPSDEFPPLFLEKGAAIPKPRTSWVHIQSLWVVPLTVLKRFTKSRQLLRVRADSLDDLRRHMARGCKSWRKAVRDLETAEPGQWGGAARGGSAKPVKVAGEAKTVVGGTVVRATAPANCGPRKRQGQAAKSWAAMAGERPAAGSRP</sequence>
<comment type="caution">
    <text evidence="2">The sequence shown here is derived from an EMBL/GenBank/DDBJ whole genome shotgun (WGS) entry which is preliminary data.</text>
</comment>
<keyword evidence="3" id="KW-1185">Reference proteome</keyword>
<protein>
    <submittedName>
        <fullName evidence="2">Uncharacterized protein</fullName>
    </submittedName>
</protein>
<feature type="region of interest" description="Disordered" evidence="1">
    <location>
        <begin position="219"/>
        <end position="250"/>
    </location>
</feature>
<proteinExistence type="predicted"/>
<reference evidence="2" key="2">
    <citation type="submission" date="2023-05" db="EMBL/GenBank/DDBJ databases">
        <authorList>
            <consortium name="Lawrence Berkeley National Laboratory"/>
            <person name="Steindorff A."/>
            <person name="Hensen N."/>
            <person name="Bonometti L."/>
            <person name="Westerberg I."/>
            <person name="Brannstrom I.O."/>
            <person name="Guillou S."/>
            <person name="Cros-Aarteil S."/>
            <person name="Calhoun S."/>
            <person name="Haridas S."/>
            <person name="Kuo A."/>
            <person name="Mondo S."/>
            <person name="Pangilinan J."/>
            <person name="Riley R."/>
            <person name="Labutti K."/>
            <person name="Andreopoulos B."/>
            <person name="Lipzen A."/>
            <person name="Chen C."/>
            <person name="Yanf M."/>
            <person name="Daum C."/>
            <person name="Ng V."/>
            <person name="Clum A."/>
            <person name="Ohm R."/>
            <person name="Martin F."/>
            <person name="Silar P."/>
            <person name="Natvig D."/>
            <person name="Lalanne C."/>
            <person name="Gautier V."/>
            <person name="Ament-Velasquez S.L."/>
            <person name="Kruys A."/>
            <person name="Hutchinson M.I."/>
            <person name="Powell A.J."/>
            <person name="Barry K."/>
            <person name="Miller A.N."/>
            <person name="Grigoriev I.V."/>
            <person name="Debuchy R."/>
            <person name="Gladieux P."/>
            <person name="Thoren M.H."/>
            <person name="Johannesson H."/>
        </authorList>
    </citation>
    <scope>NUCLEOTIDE SEQUENCE</scope>
    <source>
        <strain evidence="2">CBS 532.94</strain>
    </source>
</reference>
<reference evidence="2" key="1">
    <citation type="journal article" date="2023" name="Mol. Phylogenet. Evol.">
        <title>Genome-scale phylogeny and comparative genomics of the fungal order Sordariales.</title>
        <authorList>
            <person name="Hensen N."/>
            <person name="Bonometti L."/>
            <person name="Westerberg I."/>
            <person name="Brannstrom I.O."/>
            <person name="Guillou S."/>
            <person name="Cros-Aarteil S."/>
            <person name="Calhoun S."/>
            <person name="Haridas S."/>
            <person name="Kuo A."/>
            <person name="Mondo S."/>
            <person name="Pangilinan J."/>
            <person name="Riley R."/>
            <person name="LaButti K."/>
            <person name="Andreopoulos B."/>
            <person name="Lipzen A."/>
            <person name="Chen C."/>
            <person name="Yan M."/>
            <person name="Daum C."/>
            <person name="Ng V."/>
            <person name="Clum A."/>
            <person name="Steindorff A."/>
            <person name="Ohm R.A."/>
            <person name="Martin F."/>
            <person name="Silar P."/>
            <person name="Natvig D.O."/>
            <person name="Lalanne C."/>
            <person name="Gautier V."/>
            <person name="Ament-Velasquez S.L."/>
            <person name="Kruys A."/>
            <person name="Hutchinson M.I."/>
            <person name="Powell A.J."/>
            <person name="Barry K."/>
            <person name="Miller A.N."/>
            <person name="Grigoriev I.V."/>
            <person name="Debuchy R."/>
            <person name="Gladieux P."/>
            <person name="Hiltunen Thoren M."/>
            <person name="Johannesson H."/>
        </authorList>
    </citation>
    <scope>NUCLEOTIDE SEQUENCE</scope>
    <source>
        <strain evidence="2">CBS 532.94</strain>
    </source>
</reference>
<organism evidence="2 3">
    <name type="scientific">Achaetomium macrosporum</name>
    <dbReference type="NCBI Taxonomy" id="79813"/>
    <lineage>
        <taxon>Eukaryota</taxon>
        <taxon>Fungi</taxon>
        <taxon>Dikarya</taxon>
        <taxon>Ascomycota</taxon>
        <taxon>Pezizomycotina</taxon>
        <taxon>Sordariomycetes</taxon>
        <taxon>Sordariomycetidae</taxon>
        <taxon>Sordariales</taxon>
        <taxon>Chaetomiaceae</taxon>
        <taxon>Achaetomium</taxon>
    </lineage>
</organism>
<dbReference type="Proteomes" id="UP001303760">
    <property type="component" value="Unassembled WGS sequence"/>
</dbReference>
<dbReference type="AlphaFoldDB" id="A0AAN7C2T7"/>
<evidence type="ECO:0000313" key="3">
    <source>
        <dbReference type="Proteomes" id="UP001303760"/>
    </source>
</evidence>
<name>A0AAN7C2T7_9PEZI</name>
<gene>
    <name evidence="2" type="ORF">C8A03DRAFT_19029</name>
</gene>
<evidence type="ECO:0000313" key="2">
    <source>
        <dbReference type="EMBL" id="KAK4233997.1"/>
    </source>
</evidence>
<evidence type="ECO:0000256" key="1">
    <source>
        <dbReference type="SAM" id="MobiDB-lite"/>
    </source>
</evidence>
<accession>A0AAN7C2T7</accession>
<dbReference type="EMBL" id="MU860434">
    <property type="protein sequence ID" value="KAK4233997.1"/>
    <property type="molecule type" value="Genomic_DNA"/>
</dbReference>